<reference evidence="3" key="1">
    <citation type="journal article" date="2019" name="Int. J. Syst. Evol. Microbiol.">
        <title>The Global Catalogue of Microorganisms (GCM) 10K type strain sequencing project: providing services to taxonomists for standard genome sequencing and annotation.</title>
        <authorList>
            <consortium name="The Broad Institute Genomics Platform"/>
            <consortium name="The Broad Institute Genome Sequencing Center for Infectious Disease"/>
            <person name="Wu L."/>
            <person name="Ma J."/>
        </authorList>
    </citation>
    <scope>NUCLEOTIDE SEQUENCE [LARGE SCALE GENOMIC DNA]</scope>
    <source>
        <strain evidence="3">JCM 17695</strain>
    </source>
</reference>
<name>A0ABW2TKA7_9PSEU</name>
<feature type="compositionally biased region" description="Low complexity" evidence="1">
    <location>
        <begin position="118"/>
        <end position="135"/>
    </location>
</feature>
<keyword evidence="3" id="KW-1185">Reference proteome</keyword>
<evidence type="ECO:0000256" key="1">
    <source>
        <dbReference type="SAM" id="MobiDB-lite"/>
    </source>
</evidence>
<proteinExistence type="predicted"/>
<gene>
    <name evidence="2" type="ORF">ACFQV2_07215</name>
</gene>
<dbReference type="Proteomes" id="UP001596512">
    <property type="component" value="Unassembled WGS sequence"/>
</dbReference>
<protein>
    <submittedName>
        <fullName evidence="2">Uncharacterized protein</fullName>
    </submittedName>
</protein>
<evidence type="ECO:0000313" key="3">
    <source>
        <dbReference type="Proteomes" id="UP001596512"/>
    </source>
</evidence>
<dbReference type="EMBL" id="JBHTEY010000004">
    <property type="protein sequence ID" value="MFC7613427.1"/>
    <property type="molecule type" value="Genomic_DNA"/>
</dbReference>
<accession>A0ABW2TKA7</accession>
<sequence length="153" mass="15962">MTRGRSWPDAVLDAALAEAEDGRLGAARTVLAECRAEPEIRAFRVGELAKALLGFGDEIATIAGAGDPDLLLLSGAVFVREAWAIRGTTPARAAPGCSAATSRRRSRRCARRPGCCPRTRCRGPNSSPSPAACASTGPCRTSCGRRSPAGARR</sequence>
<evidence type="ECO:0000313" key="2">
    <source>
        <dbReference type="EMBL" id="MFC7613427.1"/>
    </source>
</evidence>
<feature type="region of interest" description="Disordered" evidence="1">
    <location>
        <begin position="118"/>
        <end position="153"/>
    </location>
</feature>
<comment type="caution">
    <text evidence="2">The sequence shown here is derived from an EMBL/GenBank/DDBJ whole genome shotgun (WGS) entry which is preliminary data.</text>
</comment>
<organism evidence="2 3">
    <name type="scientific">Actinokineospora soli</name>
    <dbReference type="NCBI Taxonomy" id="1048753"/>
    <lineage>
        <taxon>Bacteria</taxon>
        <taxon>Bacillati</taxon>
        <taxon>Actinomycetota</taxon>
        <taxon>Actinomycetes</taxon>
        <taxon>Pseudonocardiales</taxon>
        <taxon>Pseudonocardiaceae</taxon>
        <taxon>Actinokineospora</taxon>
    </lineage>
</organism>